<keyword evidence="2" id="KW-1185">Reference proteome</keyword>
<comment type="caution">
    <text evidence="1">The sequence shown here is derived from an EMBL/GenBank/DDBJ whole genome shotgun (WGS) entry which is preliminary data.</text>
</comment>
<accession>R1F724</accession>
<sequence>MLPATHRLVKAVFPERRAFELVLVCQPADSLCADPQLLAQLGGAPELAGYPGGFDRQIEVSQDAADLGELGRSGKGGGANGADQIIEQLAVLVDGQLKLLHGVALLFLRMGRQLD</sequence>
<evidence type="ECO:0000313" key="2">
    <source>
        <dbReference type="Proteomes" id="UP000013526"/>
    </source>
</evidence>
<organism evidence="1 2">
    <name type="scientific">Aeromonas molluscorum 848</name>
    <dbReference type="NCBI Taxonomy" id="1268236"/>
    <lineage>
        <taxon>Bacteria</taxon>
        <taxon>Pseudomonadati</taxon>
        <taxon>Pseudomonadota</taxon>
        <taxon>Gammaproteobacteria</taxon>
        <taxon>Aeromonadales</taxon>
        <taxon>Aeromonadaceae</taxon>
        <taxon>Aeromonas</taxon>
    </lineage>
</organism>
<evidence type="ECO:0000313" key="1">
    <source>
        <dbReference type="EMBL" id="EOD55537.1"/>
    </source>
</evidence>
<gene>
    <name evidence="1" type="ORF">G113_08455</name>
</gene>
<reference evidence="1 2" key="1">
    <citation type="journal article" date="2013" name="Genome Announc.">
        <title>Draft Genome Sequence of Aeromonas molluscorum Strain 848TT, Isolated from Bivalve Molluscs.</title>
        <authorList>
            <person name="Spataro N."/>
            <person name="Farfan M."/>
            <person name="Albarral V."/>
            <person name="Sanglas A."/>
            <person name="Loren J.G."/>
            <person name="Fuste M.C."/>
            <person name="Bosch E."/>
        </authorList>
    </citation>
    <scope>NUCLEOTIDE SEQUENCE [LARGE SCALE GENOMIC DNA]</scope>
    <source>
        <strain evidence="1 2">848</strain>
    </source>
</reference>
<dbReference type="EMBL" id="AQGQ01000041">
    <property type="protein sequence ID" value="EOD55537.1"/>
    <property type="molecule type" value="Genomic_DNA"/>
</dbReference>
<protein>
    <submittedName>
        <fullName evidence="1">Uncharacterized protein</fullName>
    </submittedName>
</protein>
<dbReference type="Proteomes" id="UP000013526">
    <property type="component" value="Unassembled WGS sequence"/>
</dbReference>
<proteinExistence type="predicted"/>
<name>R1F724_9GAMM</name>
<dbReference type="AlphaFoldDB" id="R1F724"/>